<dbReference type="EMBL" id="VIVK01000001">
    <property type="protein sequence ID" value="TWD81431.1"/>
    <property type="molecule type" value="Genomic_DNA"/>
</dbReference>
<dbReference type="PROSITE" id="PS50983">
    <property type="entry name" value="FE_B12_PBP"/>
    <property type="match status" value="1"/>
</dbReference>
<dbReference type="AlphaFoldDB" id="A0A561BRD6"/>
<feature type="chain" id="PRO_5021814673" evidence="5">
    <location>
        <begin position="33"/>
        <end position="350"/>
    </location>
</feature>
<comment type="subcellular location">
    <subcellularLocation>
        <location evidence="1">Cell envelope</location>
    </subcellularLocation>
</comment>
<dbReference type="CDD" id="cd01146">
    <property type="entry name" value="FhuD"/>
    <property type="match status" value="1"/>
</dbReference>
<evidence type="ECO:0000256" key="2">
    <source>
        <dbReference type="ARBA" id="ARBA00008814"/>
    </source>
</evidence>
<dbReference type="GO" id="GO:0030288">
    <property type="term" value="C:outer membrane-bounded periplasmic space"/>
    <property type="evidence" value="ECO:0007669"/>
    <property type="project" value="TreeGrafter"/>
</dbReference>
<protein>
    <submittedName>
        <fullName evidence="7">Iron complex transport system substrate-binding protein</fullName>
    </submittedName>
</protein>
<comment type="similarity">
    <text evidence="2">Belongs to the bacterial solute-binding protein 8 family.</text>
</comment>
<sequence>MSVPPVLRRARSSWVAVVAVVLALAASLVACGSDDGPETTAAGGEGFPVTVDHLFGSTTIPAKPQRVVTIGGGDMEAAIALGVELVAGADWFGFTETRGWVKDALGDRPAPKLIQAYEPKFEGIAALKPDLILYVNSVNDKQQYETFAAMAPTIAAPPGTKNVYGVAWQDQVRSIAKATGTSAEAEQVVQRTEALITDTAKANEEFAGKVITAGVYSSGELSAWLPSDPRMRLLTALGFKPNPRIAAMDNGDFYVKLPDEDIGKLDADLIFLAAADQNGKIDPGVTGNKLFAALPAVKAGHVAYFGGAPVINSNSDSGQFSSAFSIGGPLGIKYALTKLVPQLKDALTQN</sequence>
<organism evidence="7 8">
    <name type="scientific">Kribbella amoyensis</name>
    <dbReference type="NCBI Taxonomy" id="996641"/>
    <lineage>
        <taxon>Bacteria</taxon>
        <taxon>Bacillati</taxon>
        <taxon>Actinomycetota</taxon>
        <taxon>Actinomycetes</taxon>
        <taxon>Propionibacteriales</taxon>
        <taxon>Kribbellaceae</taxon>
        <taxon>Kribbella</taxon>
    </lineage>
</organism>
<evidence type="ECO:0000256" key="3">
    <source>
        <dbReference type="ARBA" id="ARBA00022448"/>
    </source>
</evidence>
<dbReference type="RefSeq" id="WP_145806270.1">
    <property type="nucleotide sequence ID" value="NZ_VIVK01000001.1"/>
</dbReference>
<keyword evidence="3" id="KW-0813">Transport</keyword>
<feature type="signal peptide" evidence="5">
    <location>
        <begin position="1"/>
        <end position="32"/>
    </location>
</feature>
<accession>A0A561BRD6</accession>
<dbReference type="SUPFAM" id="SSF53807">
    <property type="entry name" value="Helical backbone' metal receptor"/>
    <property type="match status" value="1"/>
</dbReference>
<dbReference type="Pfam" id="PF01497">
    <property type="entry name" value="Peripla_BP_2"/>
    <property type="match status" value="1"/>
</dbReference>
<dbReference type="PANTHER" id="PTHR30532:SF24">
    <property type="entry name" value="FERRIC ENTEROBACTIN-BINDING PERIPLASMIC PROTEIN FEPB"/>
    <property type="match status" value="1"/>
</dbReference>
<comment type="caution">
    <text evidence="7">The sequence shown here is derived from an EMBL/GenBank/DDBJ whole genome shotgun (WGS) entry which is preliminary data.</text>
</comment>
<gene>
    <name evidence="7" type="ORF">FB561_2547</name>
</gene>
<reference evidence="7 8" key="1">
    <citation type="submission" date="2019-06" db="EMBL/GenBank/DDBJ databases">
        <title>Sequencing the genomes of 1000 actinobacteria strains.</title>
        <authorList>
            <person name="Klenk H.-P."/>
        </authorList>
    </citation>
    <scope>NUCLEOTIDE SEQUENCE [LARGE SCALE GENOMIC DNA]</scope>
    <source>
        <strain evidence="7 8">DSM 24683</strain>
    </source>
</reference>
<evidence type="ECO:0000256" key="1">
    <source>
        <dbReference type="ARBA" id="ARBA00004196"/>
    </source>
</evidence>
<evidence type="ECO:0000259" key="6">
    <source>
        <dbReference type="PROSITE" id="PS50983"/>
    </source>
</evidence>
<feature type="domain" description="Fe/B12 periplasmic-binding" evidence="6">
    <location>
        <begin position="66"/>
        <end position="347"/>
    </location>
</feature>
<dbReference type="PANTHER" id="PTHR30532">
    <property type="entry name" value="IRON III DICITRATE-BINDING PERIPLASMIC PROTEIN"/>
    <property type="match status" value="1"/>
</dbReference>
<keyword evidence="4 5" id="KW-0732">Signal</keyword>
<evidence type="ECO:0000256" key="4">
    <source>
        <dbReference type="ARBA" id="ARBA00022729"/>
    </source>
</evidence>
<dbReference type="GO" id="GO:1901678">
    <property type="term" value="P:iron coordination entity transport"/>
    <property type="evidence" value="ECO:0007669"/>
    <property type="project" value="UniProtKB-ARBA"/>
</dbReference>
<dbReference type="Gene3D" id="3.40.50.1980">
    <property type="entry name" value="Nitrogenase molybdenum iron protein domain"/>
    <property type="match status" value="2"/>
</dbReference>
<dbReference type="OrthoDB" id="9793175at2"/>
<evidence type="ECO:0000313" key="7">
    <source>
        <dbReference type="EMBL" id="TWD81431.1"/>
    </source>
</evidence>
<dbReference type="Proteomes" id="UP000318380">
    <property type="component" value="Unassembled WGS sequence"/>
</dbReference>
<evidence type="ECO:0000256" key="5">
    <source>
        <dbReference type="SAM" id="SignalP"/>
    </source>
</evidence>
<evidence type="ECO:0000313" key="8">
    <source>
        <dbReference type="Proteomes" id="UP000318380"/>
    </source>
</evidence>
<name>A0A561BRD6_9ACTN</name>
<proteinExistence type="inferred from homology"/>
<keyword evidence="8" id="KW-1185">Reference proteome</keyword>
<dbReference type="InterPro" id="IPR051313">
    <property type="entry name" value="Bact_iron-sidero_bind"/>
</dbReference>
<dbReference type="InterPro" id="IPR002491">
    <property type="entry name" value="ABC_transptr_periplasmic_BD"/>
</dbReference>